<organism evidence="5 7">
    <name type="scientific">Rotaria sordida</name>
    <dbReference type="NCBI Taxonomy" id="392033"/>
    <lineage>
        <taxon>Eukaryota</taxon>
        <taxon>Metazoa</taxon>
        <taxon>Spiralia</taxon>
        <taxon>Gnathifera</taxon>
        <taxon>Rotifera</taxon>
        <taxon>Eurotatoria</taxon>
        <taxon>Bdelloidea</taxon>
        <taxon>Philodinida</taxon>
        <taxon>Philodinidae</taxon>
        <taxon>Rotaria</taxon>
    </lineage>
</organism>
<proteinExistence type="predicted"/>
<evidence type="ECO:0000313" key="6">
    <source>
        <dbReference type="EMBL" id="CAF1194443.1"/>
    </source>
</evidence>
<dbReference type="EMBL" id="CAJNOH010000439">
    <property type="protein sequence ID" value="CAF1040687.1"/>
    <property type="molecule type" value="Genomic_DNA"/>
</dbReference>
<dbReference type="EMBL" id="CAJNOL010000772">
    <property type="protein sequence ID" value="CAF1194443.1"/>
    <property type="molecule type" value="Genomic_DNA"/>
</dbReference>
<feature type="transmembrane region" description="Helical" evidence="3">
    <location>
        <begin position="6"/>
        <end position="23"/>
    </location>
</feature>
<dbReference type="GO" id="GO:0006952">
    <property type="term" value="P:defense response"/>
    <property type="evidence" value="ECO:0007669"/>
    <property type="project" value="InterPro"/>
</dbReference>
<comment type="caution">
    <text evidence="5">The sequence shown here is derived from an EMBL/GenBank/DDBJ whole genome shotgun (WGS) entry which is preliminary data.</text>
</comment>
<dbReference type="AlphaFoldDB" id="A0A814JPR6"/>
<keyword evidence="8" id="KW-1185">Reference proteome</keyword>
<feature type="domain" description="Invertebrate defensins family profile" evidence="4">
    <location>
        <begin position="43"/>
        <end position="66"/>
    </location>
</feature>
<accession>A0A814JPR6</accession>
<name>A0A814JPR6_9BILA</name>
<keyword evidence="1" id="KW-1015">Disulfide bond</keyword>
<dbReference type="Proteomes" id="UP000663870">
    <property type="component" value="Unassembled WGS sequence"/>
</dbReference>
<protein>
    <recommendedName>
        <fullName evidence="4">Invertebrate defensins family profile domain-containing protein</fullName>
    </recommendedName>
</protein>
<evidence type="ECO:0000256" key="3">
    <source>
        <dbReference type="SAM" id="Phobius"/>
    </source>
</evidence>
<reference evidence="5" key="1">
    <citation type="submission" date="2021-02" db="EMBL/GenBank/DDBJ databases">
        <authorList>
            <person name="Nowell W R."/>
        </authorList>
    </citation>
    <scope>NUCLEOTIDE SEQUENCE</scope>
</reference>
<evidence type="ECO:0000259" key="4">
    <source>
        <dbReference type="Pfam" id="PF01097"/>
    </source>
</evidence>
<dbReference type="Proteomes" id="UP000663854">
    <property type="component" value="Unassembled WGS sequence"/>
</dbReference>
<evidence type="ECO:0000313" key="8">
    <source>
        <dbReference type="Proteomes" id="UP000663870"/>
    </source>
</evidence>
<evidence type="ECO:0000313" key="7">
    <source>
        <dbReference type="Proteomes" id="UP000663854"/>
    </source>
</evidence>
<gene>
    <name evidence="6" type="ORF">JXQ802_LOCUS24066</name>
    <name evidence="5" type="ORF">PYM288_LOCUS16627</name>
</gene>
<dbReference type="Pfam" id="PF01097">
    <property type="entry name" value="Defensin_2"/>
    <property type="match status" value="1"/>
</dbReference>
<keyword evidence="3" id="KW-0472">Membrane</keyword>
<dbReference type="InterPro" id="IPR001542">
    <property type="entry name" value="Defensin_invertebrate/fungal"/>
</dbReference>
<evidence type="ECO:0000256" key="2">
    <source>
        <dbReference type="SAM" id="MobiDB-lite"/>
    </source>
</evidence>
<keyword evidence="3" id="KW-1133">Transmembrane helix</keyword>
<evidence type="ECO:0000256" key="1">
    <source>
        <dbReference type="ARBA" id="ARBA00023157"/>
    </source>
</evidence>
<sequence length="108" mass="12736">MVHWQLLILFTVFVTTICIFPPMKEENFKLCLHFTGAYDGDLKCANYCKTKGKTGGRCVRKRCVCRNNNEDEDENDNEDREHRRPKTGNQQSSLFARRKRMLYINSIQ</sequence>
<keyword evidence="3" id="KW-0812">Transmembrane</keyword>
<evidence type="ECO:0000313" key="5">
    <source>
        <dbReference type="EMBL" id="CAF1040687.1"/>
    </source>
</evidence>
<feature type="region of interest" description="Disordered" evidence="2">
    <location>
        <begin position="68"/>
        <end position="94"/>
    </location>
</feature>